<comment type="caution">
    <text evidence="1">The sequence shown here is derived from an EMBL/GenBank/DDBJ whole genome shotgun (WGS) entry which is preliminary data.</text>
</comment>
<accession>A0ABU6TDU7</accession>
<protein>
    <submittedName>
        <fullName evidence="1">Uncharacterized protein</fullName>
    </submittedName>
</protein>
<name>A0ABU6TDU7_9FABA</name>
<reference evidence="1 2" key="1">
    <citation type="journal article" date="2023" name="Plants (Basel)">
        <title>Bridging the Gap: Combining Genomics and Transcriptomics Approaches to Understand Stylosanthes scabra, an Orphan Legume from the Brazilian Caatinga.</title>
        <authorList>
            <person name="Ferreira-Neto J.R.C."/>
            <person name="da Silva M.D."/>
            <person name="Binneck E."/>
            <person name="de Melo N.F."/>
            <person name="da Silva R.H."/>
            <person name="de Melo A.L.T.M."/>
            <person name="Pandolfi V."/>
            <person name="Bustamante F.O."/>
            <person name="Brasileiro-Vidal A.C."/>
            <person name="Benko-Iseppon A.M."/>
        </authorList>
    </citation>
    <scope>NUCLEOTIDE SEQUENCE [LARGE SCALE GENOMIC DNA]</scope>
    <source>
        <tissue evidence="1">Leaves</tissue>
    </source>
</reference>
<evidence type="ECO:0000313" key="1">
    <source>
        <dbReference type="EMBL" id="MED6146896.1"/>
    </source>
</evidence>
<gene>
    <name evidence="1" type="ORF">PIB30_039052</name>
</gene>
<organism evidence="1 2">
    <name type="scientific">Stylosanthes scabra</name>
    <dbReference type="NCBI Taxonomy" id="79078"/>
    <lineage>
        <taxon>Eukaryota</taxon>
        <taxon>Viridiplantae</taxon>
        <taxon>Streptophyta</taxon>
        <taxon>Embryophyta</taxon>
        <taxon>Tracheophyta</taxon>
        <taxon>Spermatophyta</taxon>
        <taxon>Magnoliopsida</taxon>
        <taxon>eudicotyledons</taxon>
        <taxon>Gunneridae</taxon>
        <taxon>Pentapetalae</taxon>
        <taxon>rosids</taxon>
        <taxon>fabids</taxon>
        <taxon>Fabales</taxon>
        <taxon>Fabaceae</taxon>
        <taxon>Papilionoideae</taxon>
        <taxon>50 kb inversion clade</taxon>
        <taxon>dalbergioids sensu lato</taxon>
        <taxon>Dalbergieae</taxon>
        <taxon>Pterocarpus clade</taxon>
        <taxon>Stylosanthes</taxon>
    </lineage>
</organism>
<sequence length="105" mass="11907">MSSETRPLSVSSIASATVRLPLSFSHVRMSYYSLRDDYLFLTSKISLFPPGGVTYMDGRRRCVLSLHWDATQFYVGYIVAMYRDVTLFYVGCCRPNNPPCLGSDM</sequence>
<evidence type="ECO:0000313" key="2">
    <source>
        <dbReference type="Proteomes" id="UP001341840"/>
    </source>
</evidence>
<proteinExistence type="predicted"/>
<keyword evidence="2" id="KW-1185">Reference proteome</keyword>
<dbReference type="EMBL" id="JASCZI010090825">
    <property type="protein sequence ID" value="MED6146896.1"/>
    <property type="molecule type" value="Genomic_DNA"/>
</dbReference>
<dbReference type="Proteomes" id="UP001341840">
    <property type="component" value="Unassembled WGS sequence"/>
</dbReference>